<reference evidence="1 2" key="1">
    <citation type="submission" date="2024-01" db="EMBL/GenBank/DDBJ databases">
        <title>Genome mining of biosynthetic gene clusters to explore secondary metabolites of Streptomyces sp.</title>
        <authorList>
            <person name="Baig A."/>
            <person name="Ajitkumar Shintre N."/>
            <person name="Kumar H."/>
            <person name="Anbarasu A."/>
            <person name="Ramaiah S."/>
        </authorList>
    </citation>
    <scope>NUCLEOTIDE SEQUENCE [LARGE SCALE GENOMIC DNA]</scope>
    <source>
        <strain evidence="1 2">A57</strain>
    </source>
</reference>
<dbReference type="RefSeq" id="WP_376730794.1">
    <property type="nucleotide sequence ID" value="NZ_JAYMRP010000002.1"/>
</dbReference>
<accession>A0ABV5E4J9</accession>
<organism evidence="1 2">
    <name type="scientific">Streptomyces broussonetiae</name>
    <dbReference type="NCBI Taxonomy" id="2686304"/>
    <lineage>
        <taxon>Bacteria</taxon>
        <taxon>Bacillati</taxon>
        <taxon>Actinomycetota</taxon>
        <taxon>Actinomycetes</taxon>
        <taxon>Kitasatosporales</taxon>
        <taxon>Streptomycetaceae</taxon>
        <taxon>Streptomyces</taxon>
    </lineage>
</organism>
<protein>
    <submittedName>
        <fullName evidence="1">TIGR04222 domain-containing membrane protein</fullName>
    </submittedName>
</protein>
<dbReference type="Proteomes" id="UP001585080">
    <property type="component" value="Unassembled WGS sequence"/>
</dbReference>
<keyword evidence="2" id="KW-1185">Reference proteome</keyword>
<proteinExistence type="predicted"/>
<comment type="caution">
    <text evidence="1">The sequence shown here is derived from an EMBL/GenBank/DDBJ whole genome shotgun (WGS) entry which is preliminary data.</text>
</comment>
<dbReference type="EMBL" id="JAYMRP010000002">
    <property type="protein sequence ID" value="MFB8771771.1"/>
    <property type="molecule type" value="Genomic_DNA"/>
</dbReference>
<sequence length="201" mass="20930">MVVYGGDGDDGSRPVRLERLDPQEIALLRGGPRAAVTVAVLALHLRGAVLPGRPGAPGAGPLDADATGSPLEFAVCKALDGNSGPRELARDPGVRLAVARMRIPLAEAGLLRYPLLGPTRATRRGVRALRRRHPPPETRRGLGDHARLLAVALHGEAALRVVAPRFALRAGLVARAEAADGGLLRHSSRNGFADFGDGGGD</sequence>
<name>A0ABV5E4J9_9ACTN</name>
<dbReference type="InterPro" id="IPR026467">
    <property type="entry name" value="Ser/Gly_Cys_C_dom"/>
</dbReference>
<dbReference type="NCBIfam" id="TIGR04222">
    <property type="entry name" value="near_uncomplex"/>
    <property type="match status" value="1"/>
</dbReference>
<evidence type="ECO:0000313" key="2">
    <source>
        <dbReference type="Proteomes" id="UP001585080"/>
    </source>
</evidence>
<gene>
    <name evidence="1" type="ORF">VSS16_03275</name>
</gene>
<evidence type="ECO:0000313" key="1">
    <source>
        <dbReference type="EMBL" id="MFB8771771.1"/>
    </source>
</evidence>